<proteinExistence type="predicted"/>
<keyword evidence="1" id="KW-1133">Transmembrane helix</keyword>
<evidence type="ECO:0000313" key="4">
    <source>
        <dbReference type="Proteomes" id="UP000235145"/>
    </source>
</evidence>
<dbReference type="InterPro" id="IPR001584">
    <property type="entry name" value="Integrase_cat-core"/>
</dbReference>
<comment type="caution">
    <text evidence="3">The sequence shown here is derived from an EMBL/GenBank/DDBJ whole genome shotgun (WGS) entry which is preliminary data.</text>
</comment>
<dbReference type="AlphaFoldDB" id="A0A9R1XRD1"/>
<evidence type="ECO:0000259" key="2">
    <source>
        <dbReference type="PROSITE" id="PS50994"/>
    </source>
</evidence>
<dbReference type="PROSITE" id="PS50994">
    <property type="entry name" value="INTEGRASE"/>
    <property type="match status" value="1"/>
</dbReference>
<dbReference type="GO" id="GO:0003676">
    <property type="term" value="F:nucleic acid binding"/>
    <property type="evidence" value="ECO:0007669"/>
    <property type="project" value="InterPro"/>
</dbReference>
<feature type="domain" description="Integrase catalytic" evidence="2">
    <location>
        <begin position="50"/>
        <end position="187"/>
    </location>
</feature>
<gene>
    <name evidence="3" type="ORF">LSAT_V11C200061800</name>
</gene>
<keyword evidence="1" id="KW-0472">Membrane</keyword>
<sequence length="187" mass="22011">MEKELLVMEFSLEKYRQCLLSNKHIVFSDHAALKRLLFVVNSAIGQKIFLKRTKCHKIWSLFMNFLTYGGLILSAHFLFHFGNIYILLAVDYVSKWVEVKAKRSYDAKRVIDLLKSNVFVRFGVPRDLINDQGIFFFRKMMEDLMKKYNVIHHVSTAYHPQMNGQAKFLDQEVKSILEKMANPTRND</sequence>
<dbReference type="Proteomes" id="UP000235145">
    <property type="component" value="Unassembled WGS sequence"/>
</dbReference>
<protein>
    <recommendedName>
        <fullName evidence="2">Integrase catalytic domain-containing protein</fullName>
    </recommendedName>
</protein>
<dbReference type="Gene3D" id="3.30.420.10">
    <property type="entry name" value="Ribonuclease H-like superfamily/Ribonuclease H"/>
    <property type="match status" value="1"/>
</dbReference>
<name>A0A9R1XRD1_LACSA</name>
<reference evidence="3 4" key="1">
    <citation type="journal article" date="2017" name="Nat. Commun.">
        <title>Genome assembly with in vitro proximity ligation data and whole-genome triplication in lettuce.</title>
        <authorList>
            <person name="Reyes-Chin-Wo S."/>
            <person name="Wang Z."/>
            <person name="Yang X."/>
            <person name="Kozik A."/>
            <person name="Arikit S."/>
            <person name="Song C."/>
            <person name="Xia L."/>
            <person name="Froenicke L."/>
            <person name="Lavelle D.O."/>
            <person name="Truco M.J."/>
            <person name="Xia R."/>
            <person name="Zhu S."/>
            <person name="Xu C."/>
            <person name="Xu H."/>
            <person name="Xu X."/>
            <person name="Cox K."/>
            <person name="Korf I."/>
            <person name="Meyers B.C."/>
            <person name="Michelmore R.W."/>
        </authorList>
    </citation>
    <scope>NUCLEOTIDE SEQUENCE [LARGE SCALE GENOMIC DNA]</scope>
    <source>
        <strain evidence="4">cv. Salinas</strain>
        <tissue evidence="3">Seedlings</tissue>
    </source>
</reference>
<evidence type="ECO:0000256" key="1">
    <source>
        <dbReference type="SAM" id="Phobius"/>
    </source>
</evidence>
<accession>A0A9R1XRD1</accession>
<evidence type="ECO:0000313" key="3">
    <source>
        <dbReference type="EMBL" id="KAJ0222639.1"/>
    </source>
</evidence>
<dbReference type="EMBL" id="NBSK02000002">
    <property type="protein sequence ID" value="KAJ0222639.1"/>
    <property type="molecule type" value="Genomic_DNA"/>
</dbReference>
<dbReference type="GO" id="GO:0015074">
    <property type="term" value="P:DNA integration"/>
    <property type="evidence" value="ECO:0007669"/>
    <property type="project" value="InterPro"/>
</dbReference>
<dbReference type="InterPro" id="IPR036397">
    <property type="entry name" value="RNaseH_sf"/>
</dbReference>
<dbReference type="SUPFAM" id="SSF53098">
    <property type="entry name" value="Ribonuclease H-like"/>
    <property type="match status" value="1"/>
</dbReference>
<dbReference type="InterPro" id="IPR012337">
    <property type="entry name" value="RNaseH-like_sf"/>
</dbReference>
<dbReference type="PANTHER" id="PTHR37984:SF5">
    <property type="entry name" value="PROTEIN NYNRIN-LIKE"/>
    <property type="match status" value="1"/>
</dbReference>
<dbReference type="PANTHER" id="PTHR37984">
    <property type="entry name" value="PROTEIN CBG26694"/>
    <property type="match status" value="1"/>
</dbReference>
<dbReference type="InterPro" id="IPR050951">
    <property type="entry name" value="Retrovirus_Pol_polyprotein"/>
</dbReference>
<keyword evidence="1" id="KW-0812">Transmembrane</keyword>
<organism evidence="3 4">
    <name type="scientific">Lactuca sativa</name>
    <name type="common">Garden lettuce</name>
    <dbReference type="NCBI Taxonomy" id="4236"/>
    <lineage>
        <taxon>Eukaryota</taxon>
        <taxon>Viridiplantae</taxon>
        <taxon>Streptophyta</taxon>
        <taxon>Embryophyta</taxon>
        <taxon>Tracheophyta</taxon>
        <taxon>Spermatophyta</taxon>
        <taxon>Magnoliopsida</taxon>
        <taxon>eudicotyledons</taxon>
        <taxon>Gunneridae</taxon>
        <taxon>Pentapetalae</taxon>
        <taxon>asterids</taxon>
        <taxon>campanulids</taxon>
        <taxon>Asterales</taxon>
        <taxon>Asteraceae</taxon>
        <taxon>Cichorioideae</taxon>
        <taxon>Cichorieae</taxon>
        <taxon>Lactucinae</taxon>
        <taxon>Lactuca</taxon>
    </lineage>
</organism>
<keyword evidence="4" id="KW-1185">Reference proteome</keyword>
<feature type="transmembrane region" description="Helical" evidence="1">
    <location>
        <begin position="58"/>
        <end position="79"/>
    </location>
</feature>